<keyword evidence="4" id="KW-0997">Cell inner membrane</keyword>
<dbReference type="InterPro" id="IPR012902">
    <property type="entry name" value="N_methyl_site"/>
</dbReference>
<gene>
    <name evidence="10" type="ORF">HKT17_14510</name>
</gene>
<evidence type="ECO:0000313" key="11">
    <source>
        <dbReference type="Proteomes" id="UP000501130"/>
    </source>
</evidence>
<dbReference type="EMBL" id="CP053084">
    <property type="protein sequence ID" value="QJR30826.1"/>
    <property type="molecule type" value="Genomic_DNA"/>
</dbReference>
<reference evidence="10 11" key="1">
    <citation type="submission" date="2020-05" db="EMBL/GenBank/DDBJ databases">
        <title>Compete genome of Limnobacter sp. SAORIC-580.</title>
        <authorList>
            <person name="Song J."/>
            <person name="Cho J.-C."/>
        </authorList>
    </citation>
    <scope>NUCLEOTIDE SEQUENCE [LARGE SCALE GENOMIC DNA]</scope>
    <source>
        <strain evidence="10 11">SAORIC-580</strain>
    </source>
</reference>
<dbReference type="SUPFAM" id="SSF54523">
    <property type="entry name" value="Pili subunits"/>
    <property type="match status" value="1"/>
</dbReference>
<evidence type="ECO:0000256" key="7">
    <source>
        <dbReference type="ARBA" id="ARBA00023136"/>
    </source>
</evidence>
<sequence>MNKNAKGFTLLEVLIALGIVSVISILSWQGLQEVLRSANRVTEVDEQIQTVAAVFSQFEKDLGALELTLDTPTPESDLIEVTGNGLLIQFTQRNTSEPAYRERVEWVLDGTNLLRIARRQPNPEQPSISDPIATRGLQVRLLREPGGWSSPVTFGNHVVQERTDLELQGPALQLNSGTPAQRPPESGEGETPGTPETTEGQAVRSLVRAVEISLTQPNNQVVTQVFLTGGVY</sequence>
<dbReference type="PANTHER" id="PTHR39583">
    <property type="entry name" value="TYPE II SECRETION SYSTEM PROTEIN J-RELATED"/>
    <property type="match status" value="1"/>
</dbReference>
<keyword evidence="5 9" id="KW-0812">Transmembrane</keyword>
<dbReference type="Pfam" id="PF07963">
    <property type="entry name" value="N_methyl"/>
    <property type="match status" value="1"/>
</dbReference>
<dbReference type="RefSeq" id="WP_171101031.1">
    <property type="nucleotide sequence ID" value="NZ_CP053084.1"/>
</dbReference>
<organism evidence="10 11">
    <name type="scientific">Limnobacter profundi</name>
    <dbReference type="NCBI Taxonomy" id="2732163"/>
    <lineage>
        <taxon>Bacteria</taxon>
        <taxon>Pseudomonadati</taxon>
        <taxon>Pseudomonadota</taxon>
        <taxon>Betaproteobacteria</taxon>
        <taxon>Burkholderiales</taxon>
        <taxon>Burkholderiaceae</taxon>
        <taxon>Limnobacter</taxon>
    </lineage>
</organism>
<feature type="transmembrane region" description="Helical" evidence="9">
    <location>
        <begin position="7"/>
        <end position="28"/>
    </location>
</feature>
<evidence type="ECO:0000256" key="6">
    <source>
        <dbReference type="ARBA" id="ARBA00022989"/>
    </source>
</evidence>
<keyword evidence="2" id="KW-1003">Cell membrane</keyword>
<evidence type="ECO:0000256" key="2">
    <source>
        <dbReference type="ARBA" id="ARBA00022475"/>
    </source>
</evidence>
<evidence type="ECO:0000256" key="5">
    <source>
        <dbReference type="ARBA" id="ARBA00022692"/>
    </source>
</evidence>
<keyword evidence="11" id="KW-1185">Reference proteome</keyword>
<dbReference type="InterPro" id="IPR051621">
    <property type="entry name" value="T2SS_protein_J"/>
</dbReference>
<evidence type="ECO:0000256" key="1">
    <source>
        <dbReference type="ARBA" id="ARBA00004377"/>
    </source>
</evidence>
<keyword evidence="7 9" id="KW-0472">Membrane</keyword>
<accession>A0ABX6N8X4</accession>
<dbReference type="NCBIfam" id="TIGR02532">
    <property type="entry name" value="IV_pilin_GFxxxE"/>
    <property type="match status" value="1"/>
</dbReference>
<keyword evidence="3" id="KW-0488">Methylation</keyword>
<evidence type="ECO:0000256" key="9">
    <source>
        <dbReference type="SAM" id="Phobius"/>
    </source>
</evidence>
<dbReference type="InterPro" id="IPR045584">
    <property type="entry name" value="Pilin-like"/>
</dbReference>
<keyword evidence="6 9" id="KW-1133">Transmembrane helix</keyword>
<feature type="region of interest" description="Disordered" evidence="8">
    <location>
        <begin position="172"/>
        <end position="201"/>
    </location>
</feature>
<evidence type="ECO:0000256" key="3">
    <source>
        <dbReference type="ARBA" id="ARBA00022481"/>
    </source>
</evidence>
<comment type="subcellular location">
    <subcellularLocation>
        <location evidence="1">Cell inner membrane</location>
        <topology evidence="1">Single-pass membrane protein</topology>
    </subcellularLocation>
</comment>
<evidence type="ECO:0000256" key="8">
    <source>
        <dbReference type="SAM" id="MobiDB-lite"/>
    </source>
</evidence>
<feature type="compositionally biased region" description="Low complexity" evidence="8">
    <location>
        <begin position="183"/>
        <end position="200"/>
    </location>
</feature>
<evidence type="ECO:0000313" key="10">
    <source>
        <dbReference type="EMBL" id="QJR30826.1"/>
    </source>
</evidence>
<name>A0ABX6N8X4_9BURK</name>
<protein>
    <submittedName>
        <fullName evidence="10">Prepilin-type N-terminal cleavage/methylation domain-containing protein</fullName>
    </submittedName>
</protein>
<dbReference type="Proteomes" id="UP000501130">
    <property type="component" value="Chromosome"/>
</dbReference>
<dbReference type="PROSITE" id="PS00409">
    <property type="entry name" value="PROKAR_NTER_METHYL"/>
    <property type="match status" value="1"/>
</dbReference>
<proteinExistence type="predicted"/>
<dbReference type="PANTHER" id="PTHR39583:SF2">
    <property type="entry name" value="TYPE II SECRETION SYSTEM PROTEIN J"/>
    <property type="match status" value="1"/>
</dbReference>
<evidence type="ECO:0000256" key="4">
    <source>
        <dbReference type="ARBA" id="ARBA00022519"/>
    </source>
</evidence>